<organism evidence="2 3">
    <name type="scientific">Thioalkalivibrio denitrificans</name>
    <dbReference type="NCBI Taxonomy" id="108003"/>
    <lineage>
        <taxon>Bacteria</taxon>
        <taxon>Pseudomonadati</taxon>
        <taxon>Pseudomonadota</taxon>
        <taxon>Gammaproteobacteria</taxon>
        <taxon>Chromatiales</taxon>
        <taxon>Ectothiorhodospiraceae</taxon>
        <taxon>Thioalkalivibrio</taxon>
    </lineage>
</organism>
<gene>
    <name evidence="2" type="ORF">B1C78_03120</name>
</gene>
<evidence type="ECO:0000313" key="3">
    <source>
        <dbReference type="Proteomes" id="UP000189462"/>
    </source>
</evidence>
<dbReference type="EMBL" id="MVBK01000018">
    <property type="protein sequence ID" value="OOG27657.1"/>
    <property type="molecule type" value="Genomic_DNA"/>
</dbReference>
<evidence type="ECO:0000256" key="1">
    <source>
        <dbReference type="SAM" id="MobiDB-lite"/>
    </source>
</evidence>
<proteinExistence type="predicted"/>
<dbReference type="AlphaFoldDB" id="A0A1V3NRD1"/>
<evidence type="ECO:0000313" key="2">
    <source>
        <dbReference type="EMBL" id="OOG27657.1"/>
    </source>
</evidence>
<keyword evidence="3" id="KW-1185">Reference proteome</keyword>
<dbReference type="STRING" id="108003.B1C78_03120"/>
<sequence length="158" mass="16282">MTKRVIKGDAPLDDRLPALSWQTVSDANIVSCRAAGDTGVIGQGMHVERGSDLARISHHPSTAAADLLAVTGRLLRCAVPAPLAVQGVRPARPLGGLRRSTGPSVPPRPSSRLDVVSATPAPSSGPRAPSQRHLDALATNGGEICGLVVISQYVVHPG</sequence>
<protein>
    <submittedName>
        <fullName evidence="2">Uncharacterized protein</fullName>
    </submittedName>
</protein>
<name>A0A1V3NRD1_9GAMM</name>
<reference evidence="2 3" key="1">
    <citation type="submission" date="2017-02" db="EMBL/GenBank/DDBJ databases">
        <title>Genomic diversity within the haloalkaliphilic genus Thioalkalivibrio.</title>
        <authorList>
            <person name="Ahn A.-C."/>
            <person name="Meier-Kolthoff J."/>
            <person name="Overmars L."/>
            <person name="Richter M."/>
            <person name="Woyke T."/>
            <person name="Sorokin D.Y."/>
            <person name="Muyzer G."/>
        </authorList>
    </citation>
    <scope>NUCLEOTIDE SEQUENCE [LARGE SCALE GENOMIC DNA]</scope>
    <source>
        <strain evidence="2 3">ALJD</strain>
    </source>
</reference>
<comment type="caution">
    <text evidence="2">The sequence shown here is derived from an EMBL/GenBank/DDBJ whole genome shotgun (WGS) entry which is preliminary data.</text>
</comment>
<accession>A0A1V3NRD1</accession>
<dbReference type="Proteomes" id="UP000189462">
    <property type="component" value="Unassembled WGS sequence"/>
</dbReference>
<feature type="region of interest" description="Disordered" evidence="1">
    <location>
        <begin position="91"/>
        <end position="132"/>
    </location>
</feature>